<feature type="region of interest" description="Disordered" evidence="4">
    <location>
        <begin position="1"/>
        <end position="67"/>
    </location>
</feature>
<keyword evidence="6" id="KW-1185">Reference proteome</keyword>
<evidence type="ECO:0000256" key="4">
    <source>
        <dbReference type="SAM" id="MobiDB-lite"/>
    </source>
</evidence>
<evidence type="ECO:0000256" key="3">
    <source>
        <dbReference type="SAM" id="Coils"/>
    </source>
</evidence>
<keyword evidence="3" id="KW-0175">Coiled coil</keyword>
<proteinExistence type="predicted"/>
<dbReference type="PANTHER" id="PTHR10694:SF113">
    <property type="entry name" value="PROTEIN JUMONJI"/>
    <property type="match status" value="1"/>
</dbReference>
<dbReference type="PANTHER" id="PTHR10694">
    <property type="entry name" value="LYSINE-SPECIFIC DEMETHYLASE"/>
    <property type="match status" value="1"/>
</dbReference>
<dbReference type="GO" id="GO:0010468">
    <property type="term" value="P:regulation of gene expression"/>
    <property type="evidence" value="ECO:0007669"/>
    <property type="project" value="TreeGrafter"/>
</dbReference>
<reference evidence="7" key="1">
    <citation type="submission" date="2022-11" db="UniProtKB">
        <authorList>
            <consortium name="WormBaseParasite"/>
        </authorList>
    </citation>
    <scope>IDENTIFICATION</scope>
</reference>
<dbReference type="SMART" id="SM00558">
    <property type="entry name" value="JmjC"/>
    <property type="match status" value="1"/>
</dbReference>
<feature type="compositionally biased region" description="Basic and acidic residues" evidence="4">
    <location>
        <begin position="483"/>
        <end position="502"/>
    </location>
</feature>
<evidence type="ECO:0000313" key="6">
    <source>
        <dbReference type="Proteomes" id="UP000887578"/>
    </source>
</evidence>
<dbReference type="SUPFAM" id="SSF51197">
    <property type="entry name" value="Clavaminate synthase-like"/>
    <property type="match status" value="1"/>
</dbReference>
<organism evidence="6 7">
    <name type="scientific">Panagrolaimus davidi</name>
    <dbReference type="NCBI Taxonomy" id="227884"/>
    <lineage>
        <taxon>Eukaryota</taxon>
        <taxon>Metazoa</taxon>
        <taxon>Ecdysozoa</taxon>
        <taxon>Nematoda</taxon>
        <taxon>Chromadorea</taxon>
        <taxon>Rhabditida</taxon>
        <taxon>Tylenchina</taxon>
        <taxon>Panagrolaimomorpha</taxon>
        <taxon>Panagrolaimoidea</taxon>
        <taxon>Panagrolaimidae</taxon>
        <taxon>Panagrolaimus</taxon>
    </lineage>
</organism>
<dbReference type="AlphaFoldDB" id="A0A914Q678"/>
<comment type="subcellular location">
    <subcellularLocation>
        <location evidence="1">Nucleus</location>
    </subcellularLocation>
</comment>
<dbReference type="PROSITE" id="PS51184">
    <property type="entry name" value="JMJC"/>
    <property type="match status" value="1"/>
</dbReference>
<accession>A0A914Q678</accession>
<dbReference type="Pfam" id="PF02373">
    <property type="entry name" value="JmjC"/>
    <property type="match status" value="1"/>
</dbReference>
<dbReference type="Gene3D" id="2.60.120.650">
    <property type="entry name" value="Cupin"/>
    <property type="match status" value="1"/>
</dbReference>
<feature type="coiled-coil region" evidence="3">
    <location>
        <begin position="580"/>
        <end position="607"/>
    </location>
</feature>
<feature type="region of interest" description="Disordered" evidence="4">
    <location>
        <begin position="482"/>
        <end position="502"/>
    </location>
</feature>
<evidence type="ECO:0000256" key="2">
    <source>
        <dbReference type="ARBA" id="ARBA00023242"/>
    </source>
</evidence>
<feature type="compositionally biased region" description="Polar residues" evidence="4">
    <location>
        <begin position="50"/>
        <end position="67"/>
    </location>
</feature>
<sequence length="730" mass="83618">MSSNSDGSDEEEKENSIDNASNSNDSKVLNEESDNGSNSTSTSSGESGARANTSAASGGSDNGSKNSTNMVTICQAIDVTTADMEKYTLVDFINKKILEESFNGEPFCKLRLPEAFVRKFVIDPEFIEENFKRLNVAVASVISTLDGIYVRKYERGSYKSTEAVASHVRDMSETNNGDWRELLSRDTMSAINEMSYVENVHYSYMQKVYDMDVRKELPAGWNLNSLKSLLTDLLEGQVIPGVTDSYSYIGEPLTYSLWHREDFMMASGSFLFPGSSFKIWIGIASEYRQILEDYVREHRPGCKGPFNHKDLMLDVEILEQLNIPYYIAVQEPGELVVTFPAGFHQVVNANLNWSEAVNFICFRWQHDARRQYIYCCEDMVHEYSDKPWQSISKALFDVEVDVERNVKEQLCLVKKVMAAKKTQLQSDHESIDVSANEEPPSVIRNLQDIVTVADSIIDVDTVCPSSTITEKETISTPIVRSKVMSDRKERNQKEKNGSAPAEHMEAAEPILNKLRQRMPKLNILSEKNLEEIQNRQQRRQRNRLYQSTFREKAKKKGTYKTAKTGKTSGKGIARVLADRIKNKKASIKTYEKHLQNHNLQVKILSEEKYINYQVKLETANKMLSQFVRRRDLEDCVRNALTTAKVLFDEGYVSYEVVRDFLDGRRSAHRDIIIKGMRRINKRDVDFWKTVVSSEEKWNEYFGVDERFRIPAREYNVSSESESSSNEMEEE</sequence>
<feature type="domain" description="JmjC" evidence="5">
    <location>
        <begin position="215"/>
        <end position="376"/>
    </location>
</feature>
<feature type="compositionally biased region" description="Low complexity" evidence="4">
    <location>
        <begin position="35"/>
        <end position="48"/>
    </location>
</feature>
<feature type="compositionally biased region" description="Low complexity" evidence="4">
    <location>
        <begin position="17"/>
        <end position="26"/>
    </location>
</feature>
<dbReference type="WBParaSite" id="PDA_v2.g26469.t1">
    <property type="protein sequence ID" value="PDA_v2.g26469.t1"/>
    <property type="gene ID" value="PDA_v2.g26469"/>
</dbReference>
<dbReference type="GO" id="GO:0005634">
    <property type="term" value="C:nucleus"/>
    <property type="evidence" value="ECO:0007669"/>
    <property type="project" value="UniProtKB-SubCell"/>
</dbReference>
<protein>
    <submittedName>
        <fullName evidence="7">JmjC domain-containing protein</fullName>
    </submittedName>
</protein>
<keyword evidence="2" id="KW-0539">Nucleus</keyword>
<evidence type="ECO:0000313" key="7">
    <source>
        <dbReference type="WBParaSite" id="PDA_v2.g26469.t1"/>
    </source>
</evidence>
<evidence type="ECO:0000256" key="1">
    <source>
        <dbReference type="ARBA" id="ARBA00004123"/>
    </source>
</evidence>
<dbReference type="GO" id="GO:0034647">
    <property type="term" value="F:histone H3K4me/H3K4me2/H3K4me3 demethylase activity"/>
    <property type="evidence" value="ECO:0007669"/>
    <property type="project" value="TreeGrafter"/>
</dbReference>
<dbReference type="InterPro" id="IPR003347">
    <property type="entry name" value="JmjC_dom"/>
</dbReference>
<dbReference type="Proteomes" id="UP000887578">
    <property type="component" value="Unplaced"/>
</dbReference>
<name>A0A914Q678_9BILA</name>
<dbReference type="GO" id="GO:0000785">
    <property type="term" value="C:chromatin"/>
    <property type="evidence" value="ECO:0007669"/>
    <property type="project" value="TreeGrafter"/>
</dbReference>
<evidence type="ECO:0000259" key="5">
    <source>
        <dbReference type="PROSITE" id="PS51184"/>
    </source>
</evidence>